<dbReference type="PANTHER" id="PTHR33608:SF6">
    <property type="entry name" value="BLL2464 PROTEIN"/>
    <property type="match status" value="1"/>
</dbReference>
<evidence type="ECO:0000313" key="2">
    <source>
        <dbReference type="EMBL" id="MXY33221.1"/>
    </source>
</evidence>
<reference evidence="2" key="1">
    <citation type="submission" date="2019-09" db="EMBL/GenBank/DDBJ databases">
        <title>Characterisation of the sponge microbiome using genome-centric metagenomics.</title>
        <authorList>
            <person name="Engelberts J.P."/>
            <person name="Robbins S.J."/>
            <person name="De Goeij J.M."/>
            <person name="Aranda M."/>
            <person name="Bell S.C."/>
            <person name="Webster N.S."/>
        </authorList>
    </citation>
    <scope>NUCLEOTIDE SEQUENCE</scope>
    <source>
        <strain evidence="2">SB0664_bin_43</strain>
    </source>
</reference>
<organism evidence="2">
    <name type="scientific">Boseongicola sp. SB0664_bin_43</name>
    <dbReference type="NCBI Taxonomy" id="2604844"/>
    <lineage>
        <taxon>Bacteria</taxon>
        <taxon>Pseudomonadati</taxon>
        <taxon>Pseudomonadota</taxon>
        <taxon>Alphaproteobacteria</taxon>
        <taxon>Rhodobacterales</taxon>
        <taxon>Paracoccaceae</taxon>
        <taxon>Boseongicola</taxon>
    </lineage>
</organism>
<proteinExistence type="predicted"/>
<dbReference type="Pfam" id="PF01882">
    <property type="entry name" value="DUF58"/>
    <property type="match status" value="1"/>
</dbReference>
<protein>
    <submittedName>
        <fullName evidence="2">DUF58 domain-containing protein</fullName>
    </submittedName>
</protein>
<dbReference type="AlphaFoldDB" id="A0A6B0XX34"/>
<dbReference type="InterPro" id="IPR002881">
    <property type="entry name" value="DUF58"/>
</dbReference>
<feature type="domain" description="DUF58" evidence="1">
    <location>
        <begin position="18"/>
        <end position="223"/>
    </location>
</feature>
<evidence type="ECO:0000259" key="1">
    <source>
        <dbReference type="Pfam" id="PF01882"/>
    </source>
</evidence>
<gene>
    <name evidence="2" type="ORF">F4Y60_03845</name>
</gene>
<accession>A0A6B0XX34</accession>
<comment type="caution">
    <text evidence="2">The sequence shown here is derived from an EMBL/GenBank/DDBJ whole genome shotgun (WGS) entry which is preliminary data.</text>
</comment>
<dbReference type="EMBL" id="VXRY01000151">
    <property type="protein sequence ID" value="MXY33221.1"/>
    <property type="molecule type" value="Genomic_DNA"/>
</dbReference>
<name>A0A6B0XX34_9RHOB</name>
<dbReference type="PANTHER" id="PTHR33608">
    <property type="entry name" value="BLL2464 PROTEIN"/>
    <property type="match status" value="1"/>
</dbReference>
<sequence>MPGEHGRRRVGLGDEFWQYRPSSAGDEIGMIDWRRSARSDDALFVREKEWQAVQSVMIWMDMGRSMHFASSRSLPSKIDMARRLALALAILLMRGGERVGLANSGLPPRNGHAQLMRLNSAIAEGEDATDYPVPELADAPARTRAVLLSDFLGDLEPVRLAVTGAADRAIEGVLLQVLDPQEEAFPFEGRTVFESIGGTLMHETLKADELRDRYLERLADRKAELWELARLTGWQFNVCRTGSPASAALLWLYMALDREH</sequence>